<sequence>MNKKFKLASLVVALSFVLVSCGASKAKTACLDAVKKAEATFKANKTEMPKANRDASMKACNAL</sequence>
<protein>
    <recommendedName>
        <fullName evidence="2">Lipoprotein</fullName>
    </recommendedName>
</protein>
<reference evidence="1" key="1">
    <citation type="submission" date="2018-06" db="EMBL/GenBank/DDBJ databases">
        <authorList>
            <person name="Zhirakovskaya E."/>
        </authorList>
    </citation>
    <scope>NUCLEOTIDE SEQUENCE</scope>
</reference>
<name>A0A3B0Y312_9ZZZZ</name>
<evidence type="ECO:0000313" key="1">
    <source>
        <dbReference type="EMBL" id="VAW75088.1"/>
    </source>
</evidence>
<dbReference type="EMBL" id="UOFL01000073">
    <property type="protein sequence ID" value="VAW75088.1"/>
    <property type="molecule type" value="Genomic_DNA"/>
</dbReference>
<organism evidence="1">
    <name type="scientific">hydrothermal vent metagenome</name>
    <dbReference type="NCBI Taxonomy" id="652676"/>
    <lineage>
        <taxon>unclassified sequences</taxon>
        <taxon>metagenomes</taxon>
        <taxon>ecological metagenomes</taxon>
    </lineage>
</organism>
<proteinExistence type="predicted"/>
<dbReference type="AlphaFoldDB" id="A0A3B0Y312"/>
<evidence type="ECO:0008006" key="2">
    <source>
        <dbReference type="Google" id="ProtNLM"/>
    </source>
</evidence>
<accession>A0A3B0Y312</accession>
<dbReference type="PROSITE" id="PS51257">
    <property type="entry name" value="PROKAR_LIPOPROTEIN"/>
    <property type="match status" value="1"/>
</dbReference>
<gene>
    <name evidence="1" type="ORF">MNBD_GAMMA12-771</name>
</gene>